<dbReference type="InterPro" id="IPR010982">
    <property type="entry name" value="Lambda_DNA-bd_dom_sf"/>
</dbReference>
<reference evidence="3" key="1">
    <citation type="submission" date="2013-08" db="EMBL/GenBank/DDBJ databases">
        <authorList>
            <person name="Mendez C."/>
            <person name="Richter M."/>
            <person name="Ferrer M."/>
            <person name="Sanchez J."/>
        </authorList>
    </citation>
    <scope>NUCLEOTIDE SEQUENCE</scope>
</reference>
<protein>
    <submittedName>
        <fullName evidence="3">XRE family transcriptional regulator</fullName>
    </submittedName>
</protein>
<evidence type="ECO:0000313" key="3">
    <source>
        <dbReference type="EMBL" id="EQD75806.1"/>
    </source>
</evidence>
<dbReference type="AlphaFoldDB" id="T1BSB3"/>
<reference evidence="3" key="2">
    <citation type="journal article" date="2014" name="ISME J.">
        <title>Microbial stratification in low pH oxic and suboxic macroscopic growths along an acid mine drainage.</title>
        <authorList>
            <person name="Mendez-Garcia C."/>
            <person name="Mesa V."/>
            <person name="Sprenger R.R."/>
            <person name="Richter M."/>
            <person name="Diez M.S."/>
            <person name="Solano J."/>
            <person name="Bargiela R."/>
            <person name="Golyshina O.V."/>
            <person name="Manteca A."/>
            <person name="Ramos J.L."/>
            <person name="Gallego J.R."/>
            <person name="Llorente I."/>
            <person name="Martins Dos Santos V.A."/>
            <person name="Jensen O.N."/>
            <person name="Pelaez A.I."/>
            <person name="Sanchez J."/>
            <person name="Ferrer M."/>
        </authorList>
    </citation>
    <scope>NUCLEOTIDE SEQUENCE</scope>
</reference>
<dbReference type="SMART" id="SM00530">
    <property type="entry name" value="HTH_XRE"/>
    <property type="match status" value="1"/>
</dbReference>
<organism evidence="3">
    <name type="scientific">mine drainage metagenome</name>
    <dbReference type="NCBI Taxonomy" id="410659"/>
    <lineage>
        <taxon>unclassified sequences</taxon>
        <taxon>metagenomes</taxon>
        <taxon>ecological metagenomes</taxon>
    </lineage>
</organism>
<dbReference type="Gene3D" id="1.10.260.40">
    <property type="entry name" value="lambda repressor-like DNA-binding domains"/>
    <property type="match status" value="1"/>
</dbReference>
<name>T1BSB3_9ZZZZ</name>
<dbReference type="EMBL" id="AUZX01002719">
    <property type="protein sequence ID" value="EQD75806.1"/>
    <property type="molecule type" value="Genomic_DNA"/>
</dbReference>
<sequence length="85" mass="9542">MDAKTNLFRLGRQLRELRQHRGLTQAALARRAGITRLSLIAIEQGRGTVRMQAFAQLAAAMTAELQVVPSRLPTLDEVREIFRAD</sequence>
<dbReference type="SUPFAM" id="SSF47413">
    <property type="entry name" value="lambda repressor-like DNA-binding domains"/>
    <property type="match status" value="1"/>
</dbReference>
<gene>
    <name evidence="3" type="ORF">B1A_03715</name>
    <name evidence="2" type="ORF">B2A_13155</name>
</gene>
<dbReference type="EMBL" id="AUZZ01009518">
    <property type="protein sequence ID" value="EQD33424.1"/>
    <property type="molecule type" value="Genomic_DNA"/>
</dbReference>
<proteinExistence type="predicted"/>
<dbReference type="InterPro" id="IPR001387">
    <property type="entry name" value="Cro/C1-type_HTH"/>
</dbReference>
<evidence type="ECO:0000259" key="1">
    <source>
        <dbReference type="PROSITE" id="PS50943"/>
    </source>
</evidence>
<feature type="domain" description="HTH cro/C1-type" evidence="1">
    <location>
        <begin position="14"/>
        <end position="68"/>
    </location>
</feature>
<accession>T1BSB3</accession>
<evidence type="ECO:0000313" key="2">
    <source>
        <dbReference type="EMBL" id="EQD33424.1"/>
    </source>
</evidence>
<dbReference type="GO" id="GO:0003677">
    <property type="term" value="F:DNA binding"/>
    <property type="evidence" value="ECO:0007669"/>
    <property type="project" value="InterPro"/>
</dbReference>
<dbReference type="PROSITE" id="PS50943">
    <property type="entry name" value="HTH_CROC1"/>
    <property type="match status" value="1"/>
</dbReference>
<comment type="caution">
    <text evidence="3">The sequence shown here is derived from an EMBL/GenBank/DDBJ whole genome shotgun (WGS) entry which is preliminary data.</text>
</comment>
<dbReference type="CDD" id="cd00093">
    <property type="entry name" value="HTH_XRE"/>
    <property type="match status" value="1"/>
</dbReference>
<dbReference type="Pfam" id="PF13560">
    <property type="entry name" value="HTH_31"/>
    <property type="match status" value="1"/>
</dbReference>